<feature type="transmembrane region" description="Helical" evidence="1">
    <location>
        <begin position="20"/>
        <end position="41"/>
    </location>
</feature>
<evidence type="ECO:0000256" key="1">
    <source>
        <dbReference type="SAM" id="Phobius"/>
    </source>
</evidence>
<keyword evidence="1" id="KW-0472">Membrane</keyword>
<organism evidence="2 3">
    <name type="scientific">Streptomyces malaysiensis</name>
    <dbReference type="NCBI Taxonomy" id="92644"/>
    <lineage>
        <taxon>Bacteria</taxon>
        <taxon>Bacillati</taxon>
        <taxon>Actinomycetota</taxon>
        <taxon>Actinomycetes</taxon>
        <taxon>Kitasatosporales</taxon>
        <taxon>Streptomycetaceae</taxon>
        <taxon>Streptomyces</taxon>
        <taxon>Streptomyces violaceusniger group</taxon>
    </lineage>
</organism>
<dbReference type="EMBL" id="LJIW01000002">
    <property type="protein sequence ID" value="PNG89752.1"/>
    <property type="molecule type" value="Genomic_DNA"/>
</dbReference>
<feature type="transmembrane region" description="Helical" evidence="1">
    <location>
        <begin position="77"/>
        <end position="97"/>
    </location>
</feature>
<dbReference type="RefSeq" id="WP_180990767.1">
    <property type="nucleotide sequence ID" value="NZ_LJIW01000002.1"/>
</dbReference>
<gene>
    <name evidence="2" type="ORF">SMF913_25217</name>
</gene>
<sequence>MRSFLAPLPVFLVRTLDTPAGLVGVLIATERFGSLIGAALAPKLADRVGSARALLVTTAFGAVVTLLLPLAQGGWRLLLFALGNTGFGASVVVLSILTRTRRQTVTPPSWGAVPFGPLTAGVAVGLLGNRGSPWLLCALAFLTPPAVWTRGIRRMRDLM</sequence>
<dbReference type="Proteomes" id="UP000236520">
    <property type="component" value="Unassembled WGS sequence"/>
</dbReference>
<dbReference type="SUPFAM" id="SSF103473">
    <property type="entry name" value="MFS general substrate transporter"/>
    <property type="match status" value="1"/>
</dbReference>
<dbReference type="Gene3D" id="1.20.1250.20">
    <property type="entry name" value="MFS general substrate transporter like domains"/>
    <property type="match status" value="1"/>
</dbReference>
<feature type="transmembrane region" description="Helical" evidence="1">
    <location>
        <begin position="53"/>
        <end position="71"/>
    </location>
</feature>
<reference evidence="2 3" key="1">
    <citation type="submission" date="2015-09" db="EMBL/GenBank/DDBJ databases">
        <title>Genome sequence, genome mining and natural product profiling of a biocontrol bacterium Streptomyces malaysiensis F913.</title>
        <authorList>
            <person name="Xu Y."/>
            <person name="Wei J."/>
            <person name="Xie J."/>
            <person name="Li T."/>
            <person name="Zhou Z."/>
        </authorList>
    </citation>
    <scope>NUCLEOTIDE SEQUENCE [LARGE SCALE GENOMIC DNA]</scope>
    <source>
        <strain evidence="2 3">F913</strain>
    </source>
</reference>
<comment type="caution">
    <text evidence="2">The sequence shown here is derived from an EMBL/GenBank/DDBJ whole genome shotgun (WGS) entry which is preliminary data.</text>
</comment>
<name>A0A2J7YNZ6_STRMQ</name>
<accession>A0A2J7YNZ6</accession>
<dbReference type="AlphaFoldDB" id="A0A2J7YNZ6"/>
<evidence type="ECO:0008006" key="4">
    <source>
        <dbReference type="Google" id="ProtNLM"/>
    </source>
</evidence>
<keyword evidence="1" id="KW-1133">Transmembrane helix</keyword>
<keyword evidence="3" id="KW-1185">Reference proteome</keyword>
<dbReference type="InterPro" id="IPR036259">
    <property type="entry name" value="MFS_trans_sf"/>
</dbReference>
<protein>
    <recommendedName>
        <fullName evidence="4">MFS transporter</fullName>
    </recommendedName>
</protein>
<evidence type="ECO:0000313" key="3">
    <source>
        <dbReference type="Proteomes" id="UP000236520"/>
    </source>
</evidence>
<proteinExistence type="predicted"/>
<keyword evidence="1" id="KW-0812">Transmembrane</keyword>
<evidence type="ECO:0000313" key="2">
    <source>
        <dbReference type="EMBL" id="PNG89752.1"/>
    </source>
</evidence>